<keyword evidence="5" id="KW-0539">Nucleus</keyword>
<evidence type="ECO:0000256" key="5">
    <source>
        <dbReference type="ARBA" id="ARBA00023242"/>
    </source>
</evidence>
<feature type="compositionally biased region" description="Basic and acidic residues" evidence="7">
    <location>
        <begin position="1"/>
        <end position="10"/>
    </location>
</feature>
<keyword evidence="4" id="KW-0508">mRNA splicing</keyword>
<evidence type="ECO:0000313" key="10">
    <source>
        <dbReference type="Proteomes" id="UP000662931"/>
    </source>
</evidence>
<comment type="similarity">
    <text evidence="2">Belongs to the CWC22 family.</text>
</comment>
<dbReference type="KEGG" id="bnn:FOA43_003366"/>
<dbReference type="InterPro" id="IPR003890">
    <property type="entry name" value="MIF4G-like_typ-3"/>
</dbReference>
<dbReference type="PROSITE" id="PS51366">
    <property type="entry name" value="MI"/>
    <property type="match status" value="1"/>
</dbReference>
<gene>
    <name evidence="9" type="ORF">FOA43_003366</name>
</gene>
<keyword evidence="10" id="KW-1185">Reference proteome</keyword>
<evidence type="ECO:0000256" key="2">
    <source>
        <dbReference type="ARBA" id="ARBA00006856"/>
    </source>
</evidence>
<organism evidence="9 10">
    <name type="scientific">Eeniella nana</name>
    <name type="common">Yeast</name>
    <name type="synonym">Brettanomyces nanus</name>
    <dbReference type="NCBI Taxonomy" id="13502"/>
    <lineage>
        <taxon>Eukaryota</taxon>
        <taxon>Fungi</taxon>
        <taxon>Dikarya</taxon>
        <taxon>Ascomycota</taxon>
        <taxon>Saccharomycotina</taxon>
        <taxon>Pichiomycetes</taxon>
        <taxon>Pichiales</taxon>
        <taxon>Pichiaceae</taxon>
        <taxon>Brettanomyces</taxon>
    </lineage>
</organism>
<proteinExistence type="inferred from homology"/>
<dbReference type="InterPro" id="IPR003891">
    <property type="entry name" value="Initiation_fac_eIF4g_MI"/>
</dbReference>
<dbReference type="Proteomes" id="UP000662931">
    <property type="component" value="Chromosome 4"/>
</dbReference>
<evidence type="ECO:0000259" key="8">
    <source>
        <dbReference type="PROSITE" id="PS51366"/>
    </source>
</evidence>
<evidence type="ECO:0000313" key="9">
    <source>
        <dbReference type="EMBL" id="QPG75980.1"/>
    </source>
</evidence>
<dbReference type="RefSeq" id="XP_038779545.1">
    <property type="nucleotide sequence ID" value="XM_038923617.1"/>
</dbReference>
<dbReference type="PANTHER" id="PTHR18034">
    <property type="entry name" value="CELL CYCLE CONTROL PROTEIN CWF22-RELATED"/>
    <property type="match status" value="1"/>
</dbReference>
<name>A0A875RQ64_EENNA</name>
<dbReference type="SUPFAM" id="SSF48371">
    <property type="entry name" value="ARM repeat"/>
    <property type="match status" value="1"/>
</dbReference>
<dbReference type="EMBL" id="CP064815">
    <property type="protein sequence ID" value="QPG75980.1"/>
    <property type="molecule type" value="Genomic_DNA"/>
</dbReference>
<evidence type="ECO:0000256" key="1">
    <source>
        <dbReference type="ARBA" id="ARBA00004123"/>
    </source>
</evidence>
<dbReference type="OrthoDB" id="3938623at2759"/>
<dbReference type="GeneID" id="62196766"/>
<evidence type="ECO:0000256" key="4">
    <source>
        <dbReference type="ARBA" id="ARBA00023187"/>
    </source>
</evidence>
<dbReference type="Pfam" id="PF02854">
    <property type="entry name" value="MIF4G"/>
    <property type="match status" value="1"/>
</dbReference>
<feature type="domain" description="MI" evidence="8">
    <location>
        <begin position="350"/>
        <end position="468"/>
    </location>
</feature>
<feature type="compositionally biased region" description="Low complexity" evidence="7">
    <location>
        <begin position="556"/>
        <end position="594"/>
    </location>
</feature>
<sequence length="638" mass="72561">MSDSKEELKSPQKSGAYVPPAKLKEIQGNAQFAEGSEDYQKLQWETLKKSINGLVNRVTKENLKDVVINLFKLDIVRGKGLLVKSLMKSQRVSEDYSSVYASLVSVINSKIPEIGKLLITRLVLQFKKDYKIDNKQACTADLSFISQLTNFQVSHEILVLQILYELLEKPINDSVELAVELMMQCGHHLHMHSKVACNAIFERLRAIRTESLMSSRVQYILDKLFELRRKGLEDEGQVDDDLDITEEEDKITHSIGLSDELNGEWMLDDFRCDEDYDENEKKYEKLRKEILGESVDDEGEHESAEGSEESSEEEFSDSSDEDNDGDDVSHNNDNEVKEEIKDLTEQELTNFQKSVYLNVMGSMGPEEAVHKLLKLDAIDHTKHEYMVVDMLVKCCAQEKSYSKFYGLIGEGLILVGRKWEDAFNLVFEENWDACHRYETSLLRNIGTFWGHMLSSDKMGWEVLRIIKLTQEDTSSAQRILLKFVFLRIRSELGVNELLTRLNEPYIKSFIQGLFPETSAEHIRFSINYFTAIGLGRLTEDMRETLKNLPDSDGESGRSSSRSSSYSSGKSSRSSSRSLSRSSSRSPSRSPSRSSTRAPFTDQPPHSRKKPRWTSSSRAPGSRDYGTNANAIPLGPKRG</sequence>
<feature type="region of interest" description="Disordered" evidence="7">
    <location>
        <begin position="1"/>
        <end position="21"/>
    </location>
</feature>
<evidence type="ECO:0000256" key="3">
    <source>
        <dbReference type="ARBA" id="ARBA00022664"/>
    </source>
</evidence>
<feature type="region of interest" description="Disordered" evidence="7">
    <location>
        <begin position="546"/>
        <end position="638"/>
    </location>
</feature>
<dbReference type="Pfam" id="PF02847">
    <property type="entry name" value="MA3"/>
    <property type="match status" value="1"/>
</dbReference>
<evidence type="ECO:0000256" key="7">
    <source>
        <dbReference type="SAM" id="MobiDB-lite"/>
    </source>
</evidence>
<dbReference type="PANTHER" id="PTHR18034:SF3">
    <property type="entry name" value="PRE-MRNA-SPLICING FACTOR CWC22 HOMOLOG"/>
    <property type="match status" value="1"/>
</dbReference>
<evidence type="ECO:0000256" key="6">
    <source>
        <dbReference type="ARBA" id="ARBA00040804"/>
    </source>
</evidence>
<dbReference type="SMART" id="SM00544">
    <property type="entry name" value="MA3"/>
    <property type="match status" value="1"/>
</dbReference>
<dbReference type="InterPro" id="IPR016024">
    <property type="entry name" value="ARM-type_fold"/>
</dbReference>
<feature type="region of interest" description="Disordered" evidence="7">
    <location>
        <begin position="290"/>
        <end position="332"/>
    </location>
</feature>
<dbReference type="InterPro" id="IPR050781">
    <property type="entry name" value="CWC22_splicing_factor"/>
</dbReference>
<feature type="compositionally biased region" description="Acidic residues" evidence="7">
    <location>
        <begin position="294"/>
        <end position="326"/>
    </location>
</feature>
<dbReference type="GO" id="GO:0071013">
    <property type="term" value="C:catalytic step 2 spliceosome"/>
    <property type="evidence" value="ECO:0007669"/>
    <property type="project" value="TreeGrafter"/>
</dbReference>
<dbReference type="GO" id="GO:0003723">
    <property type="term" value="F:RNA binding"/>
    <property type="evidence" value="ECO:0007669"/>
    <property type="project" value="InterPro"/>
</dbReference>
<protein>
    <recommendedName>
        <fullName evidence="6">Pre-mRNA-splicing factor CWC22</fullName>
    </recommendedName>
</protein>
<feature type="compositionally biased region" description="Polar residues" evidence="7">
    <location>
        <begin position="612"/>
        <end position="629"/>
    </location>
</feature>
<dbReference type="GO" id="GO:0000398">
    <property type="term" value="P:mRNA splicing, via spliceosome"/>
    <property type="evidence" value="ECO:0007669"/>
    <property type="project" value="TreeGrafter"/>
</dbReference>
<accession>A0A875RQ64</accession>
<dbReference type="Gene3D" id="1.25.40.180">
    <property type="match status" value="1"/>
</dbReference>
<keyword evidence="3" id="KW-0507">mRNA processing</keyword>
<dbReference type="SMART" id="SM00543">
    <property type="entry name" value="MIF4G"/>
    <property type="match status" value="1"/>
</dbReference>
<reference evidence="9" key="1">
    <citation type="submission" date="2020-10" db="EMBL/GenBank/DDBJ databases">
        <authorList>
            <person name="Roach M.J.R."/>
        </authorList>
    </citation>
    <scope>NUCLEOTIDE SEQUENCE</scope>
    <source>
        <strain evidence="9">CBS 1945</strain>
    </source>
</reference>
<dbReference type="AlphaFoldDB" id="A0A875RQ64"/>
<comment type="subcellular location">
    <subcellularLocation>
        <location evidence="1">Nucleus</location>
    </subcellularLocation>
</comment>